<gene>
    <name evidence="1" type="ORF">JHL16_32170</name>
</gene>
<dbReference type="EMBL" id="JAENHL010000008">
    <property type="protein sequence ID" value="MBK1871067.1"/>
    <property type="molecule type" value="Genomic_DNA"/>
</dbReference>
<keyword evidence="2" id="KW-1185">Reference proteome</keyword>
<evidence type="ECO:0000313" key="2">
    <source>
        <dbReference type="Proteomes" id="UP000616151"/>
    </source>
</evidence>
<dbReference type="Proteomes" id="UP000616151">
    <property type="component" value="Unassembled WGS sequence"/>
</dbReference>
<dbReference type="EC" id="4.2.1.12" evidence="1"/>
<comment type="caution">
    <text evidence="1">The sequence shown here is derived from an EMBL/GenBank/DDBJ whole genome shotgun (WGS) entry which is preliminary data.</text>
</comment>
<proteinExistence type="predicted"/>
<keyword evidence="1" id="KW-0456">Lyase</keyword>
<sequence>MSVTEKISAVTEKIIARSAASRRRYLDRIEKAASNTPRRAKLGCANVAHGFAACGPTDKALLREGACANLAIVTAYNDMLSAHQPFERFPDIIREAARQAGATAQVAGGVPAMCDGVTQGEAGMELSMFSRDVIALSTSVALSHQMFDAAVYLGVCDKIVPGLVIGALSFGHLPAIFIPAGPMTSGLPNDEKSRIRQLHAEGKVGRDALLEAECQSYHGPGTCTFYGTANSNQMLMEIMGLHLPGTTFVNPNTSLRDEITRAATKRALAITACGNDYTPIGRIVDERTVVNGVVGLLATGGSTNHTIHLIAMAAAAGIHLTWDDMAELSAAVPLLTRIYPNGKADVNHFHAAGGMGLLIRELLSAGLLHQDVKTVWGSGLDGYLVEPRLADSGLTWTDAAANSGDRAILRGCDEPFDRTGGITLLDGDIGRAVIKSSAVPKDRHVIEAPARVFHSQEELQKAFKAGELNGDLVAVIRFQGPKANGMPELHKLMPPLGVLQDRGFRVALVTDGRMSGASGKVPAAIHVTPEAADGGAIAKICNGDMIRLDAVEGRLEVLVDAAEWASRGNATADLSGNDFGVGRELFLPFRAQVNRADEGATIFRVQ</sequence>
<name>A0ACC5REN4_9HYPH</name>
<reference evidence="1" key="1">
    <citation type="submission" date="2021-01" db="EMBL/GenBank/DDBJ databases">
        <authorList>
            <person name="Sun Q."/>
        </authorList>
    </citation>
    <scope>NUCLEOTIDE SEQUENCE</scope>
    <source>
        <strain evidence="1">YIM B02566</strain>
    </source>
</reference>
<organism evidence="1 2">
    <name type="scientific">Taklimakanibacter albus</name>
    <dbReference type="NCBI Taxonomy" id="2800327"/>
    <lineage>
        <taxon>Bacteria</taxon>
        <taxon>Pseudomonadati</taxon>
        <taxon>Pseudomonadota</taxon>
        <taxon>Alphaproteobacteria</taxon>
        <taxon>Hyphomicrobiales</taxon>
        <taxon>Aestuariivirgaceae</taxon>
        <taxon>Taklimakanibacter</taxon>
    </lineage>
</organism>
<evidence type="ECO:0000313" key="1">
    <source>
        <dbReference type="EMBL" id="MBK1871067.1"/>
    </source>
</evidence>
<protein>
    <submittedName>
        <fullName evidence="1">Phosphogluconate dehydratase</fullName>
        <ecNumber evidence="1">4.2.1.12</ecNumber>
    </submittedName>
</protein>
<accession>A0ACC5REN4</accession>